<dbReference type="SUPFAM" id="SSF52540">
    <property type="entry name" value="P-loop containing nucleoside triphosphate hydrolases"/>
    <property type="match status" value="1"/>
</dbReference>
<sequence>MASFFDVAARRAAAVTANNNAVPSTAKSKDPTRPVPRPKNLSDVTAQDHTITVLKRTLQSSNLPHMLFYGPPGTGKTSTILALAKELYGPELMKTRVLELNASDERGISIVREKVKDFARITVSNATTLQSSTYPCPPYKIIILDEADSMTQDAQSALRRTMETYSKITRFCLICNYVTRIIDPLASRCSKFRFKPLDESNARTRLQEIADAEGVAVEDGVIEALIRVSDGDLRKAITYLQSAARLHNPTKHVVVDKDGDEEMDDDGAKNVDGTSVGESITVKSIEEIAGVIPEESIDQLLKACEPRKGASTYPEVAKLVQDIIADGWSASQVVLQLYNKLVFDDVVTAEQKNDIVMIFSEIDKRLADGSDEHLQILDLALRISAVLSK</sequence>
<comment type="caution">
    <text evidence="7">The sequence shown here is derived from an EMBL/GenBank/DDBJ whole genome shotgun (WGS) entry which is preliminary data.</text>
</comment>
<dbReference type="Pfam" id="PF00004">
    <property type="entry name" value="AAA"/>
    <property type="match status" value="1"/>
</dbReference>
<keyword evidence="4" id="KW-0067">ATP-binding</keyword>
<feature type="region of interest" description="Disordered" evidence="5">
    <location>
        <begin position="19"/>
        <end position="43"/>
    </location>
</feature>
<name>A0ABR3GUV4_9PEZI</name>
<dbReference type="PANTHER" id="PTHR11669">
    <property type="entry name" value="REPLICATION FACTOR C / DNA POLYMERASE III GAMMA-TAU SUBUNIT"/>
    <property type="match status" value="1"/>
</dbReference>
<dbReference type="CDD" id="cd18140">
    <property type="entry name" value="HLD_clamp_RFC"/>
    <property type="match status" value="1"/>
</dbReference>
<dbReference type="Proteomes" id="UP001447188">
    <property type="component" value="Unassembled WGS sequence"/>
</dbReference>
<accession>A0ABR3GUV4</accession>
<keyword evidence="2" id="KW-0235">DNA replication</keyword>
<dbReference type="InterPro" id="IPR050238">
    <property type="entry name" value="DNA_Rep/Repair_Clamp_Loader"/>
</dbReference>
<dbReference type="InterPro" id="IPR027417">
    <property type="entry name" value="P-loop_NTPase"/>
</dbReference>
<dbReference type="Pfam" id="PF21960">
    <property type="entry name" value="RCF1-5-like_lid"/>
    <property type="match status" value="1"/>
</dbReference>
<dbReference type="InterPro" id="IPR003959">
    <property type="entry name" value="ATPase_AAA_core"/>
</dbReference>
<proteinExistence type="inferred from homology"/>
<dbReference type="InterPro" id="IPR003593">
    <property type="entry name" value="AAA+_ATPase"/>
</dbReference>
<evidence type="ECO:0000313" key="7">
    <source>
        <dbReference type="EMBL" id="KAL0639682.1"/>
    </source>
</evidence>
<dbReference type="SMART" id="SM00382">
    <property type="entry name" value="AAA"/>
    <property type="match status" value="1"/>
</dbReference>
<dbReference type="Gene3D" id="1.10.8.60">
    <property type="match status" value="1"/>
</dbReference>
<evidence type="ECO:0000256" key="2">
    <source>
        <dbReference type="ARBA" id="ARBA00022705"/>
    </source>
</evidence>
<dbReference type="SUPFAM" id="SSF48019">
    <property type="entry name" value="post-AAA+ oligomerization domain-like"/>
    <property type="match status" value="1"/>
</dbReference>
<dbReference type="PANTHER" id="PTHR11669:SF20">
    <property type="entry name" value="REPLICATION FACTOR C SUBUNIT 4"/>
    <property type="match status" value="1"/>
</dbReference>
<gene>
    <name evidence="7" type="primary">RFC2</name>
    <name evidence="7" type="ORF">Q9L58_001249</name>
</gene>
<dbReference type="InterPro" id="IPR008921">
    <property type="entry name" value="DNA_pol3_clamp-load_cplx_C"/>
</dbReference>
<evidence type="ECO:0000256" key="4">
    <source>
        <dbReference type="ARBA" id="ARBA00022840"/>
    </source>
</evidence>
<feature type="domain" description="AAA+ ATPase" evidence="6">
    <location>
        <begin position="62"/>
        <end position="198"/>
    </location>
</feature>
<keyword evidence="3" id="KW-0547">Nucleotide-binding</keyword>
<evidence type="ECO:0000256" key="1">
    <source>
        <dbReference type="ARBA" id="ARBA00005378"/>
    </source>
</evidence>
<comment type="similarity">
    <text evidence="1">Belongs to the activator 1 small subunits family.</text>
</comment>
<evidence type="ECO:0000313" key="8">
    <source>
        <dbReference type="Proteomes" id="UP001447188"/>
    </source>
</evidence>
<dbReference type="InterPro" id="IPR013748">
    <property type="entry name" value="Rep_factorC_C"/>
</dbReference>
<dbReference type="InterPro" id="IPR047854">
    <property type="entry name" value="RFC_lid"/>
</dbReference>
<evidence type="ECO:0000259" key="6">
    <source>
        <dbReference type="SMART" id="SM00382"/>
    </source>
</evidence>
<dbReference type="Gene3D" id="1.20.272.10">
    <property type="match status" value="1"/>
</dbReference>
<dbReference type="CDD" id="cd00009">
    <property type="entry name" value="AAA"/>
    <property type="match status" value="1"/>
</dbReference>
<dbReference type="Gene3D" id="3.40.50.300">
    <property type="entry name" value="P-loop containing nucleotide triphosphate hydrolases"/>
    <property type="match status" value="1"/>
</dbReference>
<dbReference type="EMBL" id="JBBBZM010000009">
    <property type="protein sequence ID" value="KAL0639682.1"/>
    <property type="molecule type" value="Genomic_DNA"/>
</dbReference>
<organism evidence="7 8">
    <name type="scientific">Discina gigas</name>
    <dbReference type="NCBI Taxonomy" id="1032678"/>
    <lineage>
        <taxon>Eukaryota</taxon>
        <taxon>Fungi</taxon>
        <taxon>Dikarya</taxon>
        <taxon>Ascomycota</taxon>
        <taxon>Pezizomycotina</taxon>
        <taxon>Pezizomycetes</taxon>
        <taxon>Pezizales</taxon>
        <taxon>Discinaceae</taxon>
        <taxon>Discina</taxon>
    </lineage>
</organism>
<dbReference type="Pfam" id="PF08542">
    <property type="entry name" value="Rep_fac_C"/>
    <property type="match status" value="1"/>
</dbReference>
<keyword evidence="8" id="KW-1185">Reference proteome</keyword>
<evidence type="ECO:0000256" key="3">
    <source>
        <dbReference type="ARBA" id="ARBA00022741"/>
    </source>
</evidence>
<protein>
    <submittedName>
        <fullName evidence="7">Subunit of heteropentameric Replication factor C (RF-C)</fullName>
    </submittedName>
</protein>
<evidence type="ECO:0000256" key="5">
    <source>
        <dbReference type="SAM" id="MobiDB-lite"/>
    </source>
</evidence>
<reference evidence="7 8" key="1">
    <citation type="submission" date="2024-02" db="EMBL/GenBank/DDBJ databases">
        <title>Discinaceae phylogenomics.</title>
        <authorList>
            <person name="Dirks A.C."/>
            <person name="James T.Y."/>
        </authorList>
    </citation>
    <scope>NUCLEOTIDE SEQUENCE [LARGE SCALE GENOMIC DNA]</scope>
    <source>
        <strain evidence="7 8">ACD0624</strain>
    </source>
</reference>